<reference evidence="3" key="1">
    <citation type="submission" date="2018-04" db="EMBL/GenBank/DDBJ databases">
        <authorList>
            <person name="Cornet L."/>
        </authorList>
    </citation>
    <scope>NUCLEOTIDE SEQUENCE [LARGE SCALE GENOMIC DNA]</scope>
</reference>
<dbReference type="EMBL" id="QBMC01000165">
    <property type="protein sequence ID" value="PZO11923.1"/>
    <property type="molecule type" value="Genomic_DNA"/>
</dbReference>
<organism evidence="2 3">
    <name type="scientific">Leptolyngbya foveolarum</name>
    <dbReference type="NCBI Taxonomy" id="47253"/>
    <lineage>
        <taxon>Bacteria</taxon>
        <taxon>Bacillati</taxon>
        <taxon>Cyanobacteriota</taxon>
        <taxon>Cyanophyceae</taxon>
        <taxon>Leptolyngbyales</taxon>
        <taxon>Leptolyngbyaceae</taxon>
        <taxon>Leptolyngbya group</taxon>
        <taxon>Leptolyngbya</taxon>
    </lineage>
</organism>
<evidence type="ECO:0000313" key="2">
    <source>
        <dbReference type="EMBL" id="PZO11923.1"/>
    </source>
</evidence>
<evidence type="ECO:0000313" key="3">
    <source>
        <dbReference type="Proteomes" id="UP000249354"/>
    </source>
</evidence>
<dbReference type="Proteomes" id="UP000249354">
    <property type="component" value="Unassembled WGS sequence"/>
</dbReference>
<gene>
    <name evidence="2" type="ORF">DCF25_18500</name>
</gene>
<dbReference type="AlphaFoldDB" id="A0A2W4TT33"/>
<proteinExistence type="predicted"/>
<sequence>MSFCYNPLNSARIFLLALGIVSSGGLSALAQEVDPNTSFRNARAPAQVPTARYASGEAVDLALIIEEWRDRFPQTPVYACACLEATCDSSAIWPFRQFTRYQPLVALGPTNAATNERQGFNCFDIETGADPT</sequence>
<protein>
    <submittedName>
        <fullName evidence="2">Uncharacterized protein</fullName>
    </submittedName>
</protein>
<name>A0A2W4TT33_9CYAN</name>
<keyword evidence="1" id="KW-0732">Signal</keyword>
<feature type="chain" id="PRO_5016002939" evidence="1">
    <location>
        <begin position="31"/>
        <end position="132"/>
    </location>
</feature>
<reference evidence="2 3" key="2">
    <citation type="submission" date="2018-06" db="EMBL/GenBank/DDBJ databases">
        <title>Metagenomic assembly of (sub)arctic Cyanobacteria and their associated microbiome from non-axenic cultures.</title>
        <authorList>
            <person name="Baurain D."/>
        </authorList>
    </citation>
    <scope>NUCLEOTIDE SEQUENCE [LARGE SCALE GENOMIC DNA]</scope>
    <source>
        <strain evidence="2">ULC129bin1</strain>
    </source>
</reference>
<feature type="signal peptide" evidence="1">
    <location>
        <begin position="1"/>
        <end position="30"/>
    </location>
</feature>
<comment type="caution">
    <text evidence="2">The sequence shown here is derived from an EMBL/GenBank/DDBJ whole genome shotgun (WGS) entry which is preliminary data.</text>
</comment>
<evidence type="ECO:0000256" key="1">
    <source>
        <dbReference type="SAM" id="SignalP"/>
    </source>
</evidence>
<accession>A0A2W4TT33</accession>